<dbReference type="AlphaFoldDB" id="A0A4R3TAR6"/>
<accession>A0A4R3TAR6</accession>
<feature type="domain" description="PTS EIIB type-2" evidence="7">
    <location>
        <begin position="393"/>
        <end position="480"/>
    </location>
</feature>
<comment type="caution">
    <text evidence="9">The sequence shown here is derived from an EMBL/GenBank/DDBJ whole genome shotgun (WGS) entry which is preliminary data.</text>
</comment>
<keyword evidence="3" id="KW-0805">Transcription regulation</keyword>
<dbReference type="SUPFAM" id="SSF52794">
    <property type="entry name" value="PTS system IIB component-like"/>
    <property type="match status" value="1"/>
</dbReference>
<dbReference type="Proteomes" id="UP000295773">
    <property type="component" value="Unassembled WGS sequence"/>
</dbReference>
<dbReference type="Gene3D" id="3.40.930.10">
    <property type="entry name" value="Mannitol-specific EII, Chain A"/>
    <property type="match status" value="1"/>
</dbReference>
<dbReference type="InterPro" id="IPR036095">
    <property type="entry name" value="PTS_EIIB-like_sf"/>
</dbReference>
<dbReference type="Pfam" id="PF00359">
    <property type="entry name" value="PTS_EIIA_2"/>
    <property type="match status" value="1"/>
</dbReference>
<dbReference type="InterPro" id="IPR011608">
    <property type="entry name" value="PRD"/>
</dbReference>
<dbReference type="CDD" id="cd05568">
    <property type="entry name" value="PTS_IIB_bgl_like"/>
    <property type="match status" value="1"/>
</dbReference>
<dbReference type="PANTHER" id="PTHR30185">
    <property type="entry name" value="CRYPTIC BETA-GLUCOSIDE BGL OPERON ANTITERMINATOR"/>
    <property type="match status" value="1"/>
</dbReference>
<dbReference type="InterPro" id="IPR007737">
    <property type="entry name" value="Mga_HTH"/>
</dbReference>
<dbReference type="PANTHER" id="PTHR30185:SF9">
    <property type="entry name" value="MANNITOL-SPECIFIC PHOSPHOTRANSFERASE ENZYME IIA COMPONENT"/>
    <property type="match status" value="1"/>
</dbReference>
<keyword evidence="2" id="KW-0677">Repeat</keyword>
<evidence type="ECO:0000256" key="1">
    <source>
        <dbReference type="ARBA" id="ARBA00022679"/>
    </source>
</evidence>
<dbReference type="GO" id="GO:0009401">
    <property type="term" value="P:phosphoenolpyruvate-dependent sugar phosphotransferase system"/>
    <property type="evidence" value="ECO:0007669"/>
    <property type="project" value="InterPro"/>
</dbReference>
<evidence type="ECO:0000259" key="6">
    <source>
        <dbReference type="PROSITE" id="PS51094"/>
    </source>
</evidence>
<dbReference type="InterPro" id="IPR013011">
    <property type="entry name" value="PTS_EIIB_2"/>
</dbReference>
<dbReference type="Gene3D" id="1.10.10.10">
    <property type="entry name" value="Winged helix-like DNA-binding domain superfamily/Winged helix DNA-binding domain"/>
    <property type="match status" value="1"/>
</dbReference>
<keyword evidence="1" id="KW-0808">Transferase</keyword>
<dbReference type="PROSITE" id="PS51094">
    <property type="entry name" value="PTS_EIIA_TYPE_2"/>
    <property type="match status" value="1"/>
</dbReference>
<evidence type="ECO:0000256" key="3">
    <source>
        <dbReference type="ARBA" id="ARBA00023015"/>
    </source>
</evidence>
<dbReference type="GO" id="GO:0008982">
    <property type="term" value="F:protein-N(PI)-phosphohistidine-sugar phosphotransferase activity"/>
    <property type="evidence" value="ECO:0007669"/>
    <property type="project" value="InterPro"/>
</dbReference>
<evidence type="ECO:0000256" key="2">
    <source>
        <dbReference type="ARBA" id="ARBA00022737"/>
    </source>
</evidence>
<name>A0A4R3TAR6_9FIRM</name>
<dbReference type="InterPro" id="IPR016152">
    <property type="entry name" value="PTrfase/Anion_transptr"/>
</dbReference>
<dbReference type="Gene3D" id="3.40.50.2300">
    <property type="match status" value="1"/>
</dbReference>
<dbReference type="RefSeq" id="WP_132225041.1">
    <property type="nucleotide sequence ID" value="NZ_JAOBSS010000012.1"/>
</dbReference>
<dbReference type="Pfam" id="PF05043">
    <property type="entry name" value="Mga"/>
    <property type="match status" value="1"/>
</dbReference>
<dbReference type="CDD" id="cd00211">
    <property type="entry name" value="PTS_IIA_fru"/>
    <property type="match status" value="1"/>
</dbReference>
<evidence type="ECO:0000256" key="4">
    <source>
        <dbReference type="ARBA" id="ARBA00023159"/>
    </source>
</evidence>
<organism evidence="9 10">
    <name type="scientific">Longicatena caecimuris</name>
    <dbReference type="NCBI Taxonomy" id="1796635"/>
    <lineage>
        <taxon>Bacteria</taxon>
        <taxon>Bacillati</taxon>
        <taxon>Bacillota</taxon>
        <taxon>Erysipelotrichia</taxon>
        <taxon>Erysipelotrichales</taxon>
        <taxon>Erysipelotrichaceae</taxon>
        <taxon>Longicatena</taxon>
    </lineage>
</organism>
<dbReference type="InterPro" id="IPR036634">
    <property type="entry name" value="PRD_sf"/>
</dbReference>
<dbReference type="PROSITE" id="PS51372">
    <property type="entry name" value="PRD_2"/>
    <property type="match status" value="1"/>
</dbReference>
<feature type="domain" description="PTS EIIA type-2" evidence="6">
    <location>
        <begin position="532"/>
        <end position="673"/>
    </location>
</feature>
<keyword evidence="10" id="KW-1185">Reference proteome</keyword>
<gene>
    <name evidence="9" type="ORF">EDD61_11411</name>
</gene>
<dbReference type="EMBL" id="SMBP01000014">
    <property type="protein sequence ID" value="TCU58279.1"/>
    <property type="molecule type" value="Genomic_DNA"/>
</dbReference>
<evidence type="ECO:0000259" key="8">
    <source>
        <dbReference type="PROSITE" id="PS51372"/>
    </source>
</evidence>
<dbReference type="PROSITE" id="PS51099">
    <property type="entry name" value="PTS_EIIB_TYPE_2"/>
    <property type="match status" value="1"/>
</dbReference>
<feature type="domain" description="PRD" evidence="8">
    <location>
        <begin position="281"/>
        <end position="388"/>
    </location>
</feature>
<dbReference type="SUPFAM" id="SSF63520">
    <property type="entry name" value="PTS-regulatory domain, PRD"/>
    <property type="match status" value="1"/>
</dbReference>
<evidence type="ECO:0000313" key="9">
    <source>
        <dbReference type="EMBL" id="TCU58279.1"/>
    </source>
</evidence>
<sequence length="677" mass="78469">MLTISLEPKQKDFMEILLNADAPISMMMLQKQLNMSRRSVYYIVNKVNELFAQLHMEPISNIRGKGYVMSETQKLQLKPFLEQQQDHFLRPKERIFYLICWMMYPTKPIHIEDIIQTLDVSRNSVFNDLKGLKHELSHYDLQLEFDLKQGYFITGKALHKRAVLLYSLKMLLHRVHYRSLSFLNVGEVEDFYERLLRISAEMGNEFDNANLLSISCLLGIIHYTHDEFDFSLLELKNLAETKELNLIDTYFQDFHVHERLYLAVHLLGSKAGEALQVEDDENDIRLFELAQRMSDAFERMACLQLVDKNGLINSLYLHFKLSMYYYRLSIQVVNPMIQEVKEHYADIYAMISMICQDMAKAFPFPVMESELVYITMHFGGHLRKGGGKFYRRIKVLVVCPSGISTSTLLRREIEDLYSNVDVVATTSAANLAQFEDEVDFIVSTITLTSEVPWIRVNTILTQEDKSCIASMMMLNYESYTMDRKQVNGLFDVLRKYVEEAQMPQLQRDVVAYLRNGNVLVHVEEEEQLRIFDALKQQTIQILDEPMEWQQAIHKASEPLLHRAIIKKSYVQAMIDLLYDYGPYIVLANGVAIAHANPEQGANALGLSLLINKQSITFEDDANVHFLFVLSNPDQDKHLHLLRDIMRLANDTALVDQLLKMEDTLAVLEGLKKLSNMQ</sequence>
<dbReference type="InterPro" id="IPR050661">
    <property type="entry name" value="BglG_antiterminators"/>
</dbReference>
<dbReference type="Gene3D" id="1.10.1790.10">
    <property type="entry name" value="PRD domain"/>
    <property type="match status" value="1"/>
</dbReference>
<keyword evidence="4" id="KW-0010">Activator</keyword>
<dbReference type="GO" id="GO:0006355">
    <property type="term" value="P:regulation of DNA-templated transcription"/>
    <property type="evidence" value="ECO:0007669"/>
    <property type="project" value="InterPro"/>
</dbReference>
<dbReference type="SUPFAM" id="SSF55804">
    <property type="entry name" value="Phoshotransferase/anion transport protein"/>
    <property type="match status" value="1"/>
</dbReference>
<protein>
    <submittedName>
        <fullName evidence="9">BglG family transcriptional antiterminator</fullName>
    </submittedName>
</protein>
<dbReference type="InterPro" id="IPR036388">
    <property type="entry name" value="WH-like_DNA-bd_sf"/>
</dbReference>
<proteinExistence type="predicted"/>
<evidence type="ECO:0000259" key="7">
    <source>
        <dbReference type="PROSITE" id="PS51099"/>
    </source>
</evidence>
<dbReference type="Pfam" id="PF00874">
    <property type="entry name" value="PRD"/>
    <property type="match status" value="1"/>
</dbReference>
<evidence type="ECO:0000256" key="5">
    <source>
        <dbReference type="ARBA" id="ARBA00023163"/>
    </source>
</evidence>
<reference evidence="9 10" key="1">
    <citation type="submission" date="2019-03" db="EMBL/GenBank/DDBJ databases">
        <title>Genomic Encyclopedia of Type Strains, Phase IV (KMG-IV): sequencing the most valuable type-strain genomes for metagenomic binning, comparative biology and taxonomic classification.</title>
        <authorList>
            <person name="Goeker M."/>
        </authorList>
    </citation>
    <scope>NUCLEOTIDE SEQUENCE [LARGE SCALE GENOMIC DNA]</scope>
    <source>
        <strain evidence="9 10">DSM 29481</strain>
    </source>
</reference>
<keyword evidence="5" id="KW-0804">Transcription</keyword>
<evidence type="ECO:0000313" key="10">
    <source>
        <dbReference type="Proteomes" id="UP000295773"/>
    </source>
</evidence>
<dbReference type="InterPro" id="IPR002178">
    <property type="entry name" value="PTS_EIIA_type-2_dom"/>
</dbReference>